<evidence type="ECO:0000256" key="2">
    <source>
        <dbReference type="ARBA" id="ARBA00023125"/>
    </source>
</evidence>
<dbReference type="InterPro" id="IPR011051">
    <property type="entry name" value="RmlC_Cupin_sf"/>
</dbReference>
<dbReference type="RefSeq" id="WP_006599350.1">
    <property type="nucleotide sequence ID" value="NZ_GL622359.1"/>
</dbReference>
<accession>E6MIU3</accession>
<name>E6MIU3_9FIRM</name>
<evidence type="ECO:0000313" key="5">
    <source>
        <dbReference type="EMBL" id="EFV00968.1"/>
    </source>
</evidence>
<dbReference type="Pfam" id="PF12833">
    <property type="entry name" value="HTH_18"/>
    <property type="match status" value="1"/>
</dbReference>
<organism evidence="5 6">
    <name type="scientific">Pseudoramibacter alactolyticus ATCC 23263</name>
    <dbReference type="NCBI Taxonomy" id="887929"/>
    <lineage>
        <taxon>Bacteria</taxon>
        <taxon>Bacillati</taxon>
        <taxon>Bacillota</taxon>
        <taxon>Clostridia</taxon>
        <taxon>Eubacteriales</taxon>
        <taxon>Eubacteriaceae</taxon>
        <taxon>Pseudoramibacter</taxon>
    </lineage>
</organism>
<dbReference type="GO" id="GO:0003700">
    <property type="term" value="F:DNA-binding transcription factor activity"/>
    <property type="evidence" value="ECO:0007669"/>
    <property type="project" value="InterPro"/>
</dbReference>
<dbReference type="InterPro" id="IPR020449">
    <property type="entry name" value="Tscrpt_reg_AraC-type_HTH"/>
</dbReference>
<dbReference type="InterPro" id="IPR018060">
    <property type="entry name" value="HTH_AraC"/>
</dbReference>
<feature type="domain" description="HTH araC/xylS-type" evidence="4">
    <location>
        <begin position="131"/>
        <end position="229"/>
    </location>
</feature>
<dbReference type="InterPro" id="IPR003313">
    <property type="entry name" value="AraC-bd"/>
</dbReference>
<dbReference type="PROSITE" id="PS01124">
    <property type="entry name" value="HTH_ARAC_FAMILY_2"/>
    <property type="match status" value="1"/>
</dbReference>
<dbReference type="PANTHER" id="PTHR43280:SF26">
    <property type="entry name" value="ARAC-FAMILY TRANSCRIPTIONAL REGULATOR"/>
    <property type="match status" value="1"/>
</dbReference>
<dbReference type="Proteomes" id="UP000004754">
    <property type="component" value="Unassembled WGS sequence"/>
</dbReference>
<dbReference type="Gene3D" id="2.60.120.10">
    <property type="entry name" value="Jelly Rolls"/>
    <property type="match status" value="1"/>
</dbReference>
<dbReference type="InterPro" id="IPR014710">
    <property type="entry name" value="RmlC-like_jellyroll"/>
</dbReference>
<dbReference type="PRINTS" id="PR00032">
    <property type="entry name" value="HTHARAC"/>
</dbReference>
<dbReference type="GO" id="GO:0043565">
    <property type="term" value="F:sequence-specific DNA binding"/>
    <property type="evidence" value="ECO:0007669"/>
    <property type="project" value="InterPro"/>
</dbReference>
<dbReference type="SUPFAM" id="SSF46689">
    <property type="entry name" value="Homeodomain-like"/>
    <property type="match status" value="2"/>
</dbReference>
<keyword evidence="3" id="KW-0804">Transcription</keyword>
<dbReference type="InterPro" id="IPR009057">
    <property type="entry name" value="Homeodomain-like_sf"/>
</dbReference>
<gene>
    <name evidence="5" type="ORF">HMP0721_1928</name>
</gene>
<dbReference type="OrthoDB" id="1410840at2"/>
<evidence type="ECO:0000313" key="6">
    <source>
        <dbReference type="Proteomes" id="UP000004754"/>
    </source>
</evidence>
<comment type="caution">
    <text evidence="5">The sequence shown here is derived from an EMBL/GenBank/DDBJ whole genome shotgun (WGS) entry which is preliminary data.</text>
</comment>
<dbReference type="EMBL" id="AEQN01000024">
    <property type="protein sequence ID" value="EFV00968.1"/>
    <property type="molecule type" value="Genomic_DNA"/>
</dbReference>
<evidence type="ECO:0000256" key="3">
    <source>
        <dbReference type="ARBA" id="ARBA00023163"/>
    </source>
</evidence>
<keyword evidence="6" id="KW-1185">Reference proteome</keyword>
<keyword evidence="1" id="KW-0805">Transcription regulation</keyword>
<dbReference type="SMART" id="SM00342">
    <property type="entry name" value="HTH_ARAC"/>
    <property type="match status" value="1"/>
</dbReference>
<protein>
    <submittedName>
        <fullName evidence="5">Transcriptional regulator, AraC family</fullName>
    </submittedName>
</protein>
<dbReference type="STRING" id="887929.HMP0721_1928"/>
<dbReference type="SUPFAM" id="SSF51182">
    <property type="entry name" value="RmlC-like cupins"/>
    <property type="match status" value="1"/>
</dbReference>
<dbReference type="Pfam" id="PF02311">
    <property type="entry name" value="AraC_binding"/>
    <property type="match status" value="1"/>
</dbReference>
<dbReference type="HOGENOM" id="CLU_000445_88_15_9"/>
<dbReference type="eggNOG" id="COG2207">
    <property type="taxonomic scope" value="Bacteria"/>
</dbReference>
<dbReference type="PANTHER" id="PTHR43280">
    <property type="entry name" value="ARAC-FAMILY TRANSCRIPTIONAL REGULATOR"/>
    <property type="match status" value="1"/>
</dbReference>
<evidence type="ECO:0000256" key="1">
    <source>
        <dbReference type="ARBA" id="ARBA00023015"/>
    </source>
</evidence>
<evidence type="ECO:0000259" key="4">
    <source>
        <dbReference type="PROSITE" id="PS01124"/>
    </source>
</evidence>
<dbReference type="AlphaFoldDB" id="E6MIU3"/>
<proteinExistence type="predicted"/>
<dbReference type="Gene3D" id="1.10.10.60">
    <property type="entry name" value="Homeodomain-like"/>
    <property type="match status" value="2"/>
</dbReference>
<sequence>MKKVIDIRMFHECRGEHAHPYIQIMVPLEKTLRLNIADRVYDVTPQELCLVPRKMPHECDFSGRMLVLNLTEAPDDKDKVLLGEPIIVSMRGQIMQLVELIQAELKHSPNSSSVHYLYNFLYSKLLENHEPPSIRYIAEHYDLPITVDQLAEIERYNVTYYNDWFKHKTGVSPGIYLRRTRVEKAKELLQNTSFSVTHVAVMVGYSCNSTFTRAFRNITGMTPKAYRKRTIPLAQ</sequence>
<keyword evidence="2" id="KW-0238">DNA-binding</keyword>
<reference evidence="5 6" key="1">
    <citation type="submission" date="2010-12" db="EMBL/GenBank/DDBJ databases">
        <authorList>
            <person name="Muzny D."/>
            <person name="Qin X."/>
            <person name="Deng J."/>
            <person name="Jiang H."/>
            <person name="Liu Y."/>
            <person name="Qu J."/>
            <person name="Song X.-Z."/>
            <person name="Zhang L."/>
            <person name="Thornton R."/>
            <person name="Coyle M."/>
            <person name="Francisco L."/>
            <person name="Jackson L."/>
            <person name="Javaid M."/>
            <person name="Korchina V."/>
            <person name="Kovar C."/>
            <person name="Mata R."/>
            <person name="Mathew T."/>
            <person name="Ngo R."/>
            <person name="Nguyen L."/>
            <person name="Nguyen N."/>
            <person name="Okwuonu G."/>
            <person name="Ongeri F."/>
            <person name="Pham C."/>
            <person name="Simmons D."/>
            <person name="Wilczek-Boney K."/>
            <person name="Hale W."/>
            <person name="Jakkamsetti A."/>
            <person name="Pham P."/>
            <person name="Ruth R."/>
            <person name="San Lucas F."/>
            <person name="Warren J."/>
            <person name="Zhang J."/>
            <person name="Zhao Z."/>
            <person name="Zhou C."/>
            <person name="Zhu D."/>
            <person name="Lee S."/>
            <person name="Bess C."/>
            <person name="Blankenburg K."/>
            <person name="Forbes L."/>
            <person name="Fu Q."/>
            <person name="Gubbala S."/>
            <person name="Hirani K."/>
            <person name="Jayaseelan J.C."/>
            <person name="Lara F."/>
            <person name="Munidasa M."/>
            <person name="Palculict T."/>
            <person name="Patil S."/>
            <person name="Pu L.-L."/>
            <person name="Saada N."/>
            <person name="Tang L."/>
            <person name="Weissenberger G."/>
            <person name="Zhu Y."/>
            <person name="Hemphill L."/>
            <person name="Shang Y."/>
            <person name="Youmans B."/>
            <person name="Ayvaz T."/>
            <person name="Ross M."/>
            <person name="Santibanez J."/>
            <person name="Aqrawi P."/>
            <person name="Gross S."/>
            <person name="Joshi V."/>
            <person name="Fowler G."/>
            <person name="Nazareth L."/>
            <person name="Reid J."/>
            <person name="Worley K."/>
            <person name="Petrosino J."/>
            <person name="Highlander S."/>
            <person name="Gibbs R."/>
        </authorList>
    </citation>
    <scope>NUCLEOTIDE SEQUENCE [LARGE SCALE GENOMIC DNA]</scope>
    <source>
        <strain evidence="5 6">ATCC 23263</strain>
    </source>
</reference>